<dbReference type="InterPro" id="IPR013968">
    <property type="entry name" value="PKS_KR"/>
</dbReference>
<dbReference type="InterPro" id="IPR049900">
    <property type="entry name" value="PKS_mFAS_DH"/>
</dbReference>
<protein>
    <submittedName>
        <fullName evidence="7">Acyl transferase domain-containing protein</fullName>
    </submittedName>
</protein>
<reference evidence="7" key="1">
    <citation type="submission" date="2023-03" db="EMBL/GenBank/DDBJ databases">
        <title>Massive genome expansion in bonnet fungi (Mycena s.s.) driven by repeated elements and novel gene families across ecological guilds.</title>
        <authorList>
            <consortium name="Lawrence Berkeley National Laboratory"/>
            <person name="Harder C.B."/>
            <person name="Miyauchi S."/>
            <person name="Viragh M."/>
            <person name="Kuo A."/>
            <person name="Thoen E."/>
            <person name="Andreopoulos B."/>
            <person name="Lu D."/>
            <person name="Skrede I."/>
            <person name="Drula E."/>
            <person name="Henrissat B."/>
            <person name="Morin E."/>
            <person name="Kohler A."/>
            <person name="Barry K."/>
            <person name="LaButti K."/>
            <person name="Morin E."/>
            <person name="Salamov A."/>
            <person name="Lipzen A."/>
            <person name="Mereny Z."/>
            <person name="Hegedus B."/>
            <person name="Baldrian P."/>
            <person name="Stursova M."/>
            <person name="Weitz H."/>
            <person name="Taylor A."/>
            <person name="Grigoriev I.V."/>
            <person name="Nagy L.G."/>
            <person name="Martin F."/>
            <person name="Kauserud H."/>
        </authorList>
    </citation>
    <scope>NUCLEOTIDE SEQUENCE</scope>
    <source>
        <strain evidence="7">CBHHK002</strain>
    </source>
</reference>
<comment type="pathway">
    <text evidence="1">Secondary metabolite biosynthesis.</text>
</comment>
<dbReference type="SUPFAM" id="SSF55048">
    <property type="entry name" value="Probable ACP-binding domain of malonyl-CoA ACP transacylase"/>
    <property type="match status" value="1"/>
</dbReference>
<evidence type="ECO:0000256" key="4">
    <source>
        <dbReference type="ARBA" id="ARBA00022679"/>
    </source>
</evidence>
<dbReference type="PROSITE" id="PS52019">
    <property type="entry name" value="PKS_MFAS_DH"/>
    <property type="match status" value="1"/>
</dbReference>
<dbReference type="InterPro" id="IPR014043">
    <property type="entry name" value="Acyl_transferase_dom"/>
</dbReference>
<feature type="region of interest" description="N-terminal hotdog fold" evidence="5">
    <location>
        <begin position="470"/>
        <end position="599"/>
    </location>
</feature>
<dbReference type="InterPro" id="IPR001227">
    <property type="entry name" value="Ac_transferase_dom_sf"/>
</dbReference>
<dbReference type="Pfam" id="PF00698">
    <property type="entry name" value="Acyl_transf_1"/>
    <property type="match status" value="1"/>
</dbReference>
<dbReference type="Gene3D" id="3.30.70.3290">
    <property type="match status" value="1"/>
</dbReference>
<evidence type="ECO:0000256" key="2">
    <source>
        <dbReference type="ARBA" id="ARBA00022450"/>
    </source>
</evidence>
<comment type="caution">
    <text evidence="7">The sequence shown here is derived from an EMBL/GenBank/DDBJ whole genome shotgun (WGS) entry which is preliminary data.</text>
</comment>
<evidence type="ECO:0000256" key="1">
    <source>
        <dbReference type="ARBA" id="ARBA00005179"/>
    </source>
</evidence>
<dbReference type="InterPro" id="IPR049551">
    <property type="entry name" value="PKS_DH_C"/>
</dbReference>
<dbReference type="Pfam" id="PF14765">
    <property type="entry name" value="PS-DH"/>
    <property type="match status" value="1"/>
</dbReference>
<keyword evidence="3" id="KW-0597">Phosphoprotein</keyword>
<dbReference type="GO" id="GO:0004312">
    <property type="term" value="F:fatty acid synthase activity"/>
    <property type="evidence" value="ECO:0007669"/>
    <property type="project" value="TreeGrafter"/>
</dbReference>
<dbReference type="InterPro" id="IPR042104">
    <property type="entry name" value="PKS_dehydratase_sf"/>
</dbReference>
<feature type="active site" description="Proton acceptor; for dehydratase activity" evidence="5">
    <location>
        <position position="510"/>
    </location>
</feature>
<dbReference type="SUPFAM" id="SSF52151">
    <property type="entry name" value="FabD/lysophospholipase-like"/>
    <property type="match status" value="1"/>
</dbReference>
<keyword evidence="8" id="KW-1185">Reference proteome</keyword>
<dbReference type="InterPro" id="IPR036291">
    <property type="entry name" value="NAD(P)-bd_dom_sf"/>
</dbReference>
<sequence length="1943" mass="213461">MSGSGIGGSNGHVVLEAPPSVVSQCGPVSLERESGGPVLLMAAGLSPRSTSAVAEQLEKLLEIAPPSEYFVASTILGKRAKQMNWRSWAISVPGPGATIQFSAPQHSLREVNPLVFVFSGQGPQHQNMGRELFRVFPIFRRSILDMDEVFQRVTHKSMIHDYGIFGCGSSFEFPSVWPISVTLPAIAMFQIALFDLLVQFGVSPDIVIGHSAGETAVLYASGAAPKAMAVELAIIRGQIFTPLETSEGTMAALSCPPSEAERLLAEHRCANPESIVELACLNSSTAVAISGHEVAIDGVLRLAEQKGILGRKIRTRVPIHSSMMDVCRDQYLTAMRDLFNRFRGPYLPKIVTYSTLTGALLRGAFDPDYFWMNTRCQVLFAPAVQNIDKAATFVEIAPHPVLASYLSELAVDSATVLSTVRRSKTGATSTENYAILELFGKLTAAGHNCVDFAMLNGIAYSESRISLPPYPFQKRRFPLYPDCMEPRHYGPVNRSHLKLNHDTHPTLSEHVIRGEPIWPASGFLEMALEFGATTLLNVNLWALLPLSAENPIATEITLDGAYWKVTSSIPSARLVKDSACGDSYRLHSDGYLSFESPPTYDNLNISEIRNRCDCHVDSEFYPSLSYFSSYGPKFQRVTNLYYNSNEALASISGVVGNLESENYILHPAVLDACFQIAAHRPFNGDFSPNNYYLPSRIGELTLHRPPKAGYFPPHIYAHIQLSKWMPESMSYDVTVVDDLGQRLCMLHNFEVARHQLSPRRTISSPLHIIWQPVFQGTTESESLICGDEPASTDQRPLPNRFKFIDFDYRVGLRNVIRWLTWKPNSRQVISLFNEDAFLFNYMLGDEQQLQWDFSGLAPSQELEIWIIASEGADTAAGLGLARALRREYVLWTIRFVSFPSTFGEQLQRQCLQSLPHCLATEPDIIFSPLGEPLVPRLVPLVPPTEVQRKPFKLNSLQHTLRPDHIFTHIHRTSIYPGFAAIIASVIQTDLHEYPPGSLVVGLQNHASEGRAVIDAACVTPVDLPVSRNFLDKVPGLVVAFLGPGLSTWKRSRRLGFLRILITHCDTAIGSTISEMYRREGLEFSQIQQNASMLDLSHMGLERFDLIISGYENRTHVQILRSLCSSTGKLFLWPQELPRFIREDPCSIGDALRLAMSRGFSGTCNSASDPLTFQHANFDLPLESPPVGAVFDPEKVYVVLGGIGSIGAHISLWMAQRGARRIMVTSRSGALIEKTLIVQHLFAYLQGLENLDISLKAVDATSTASMTEFFSSIDAEVGGCIILTAVLADGLFPTLGDSEFTSVFASKTGVLKLLQGVTETSSLEFIIAFSSMTSVFGTGGQTNYCAANAALEEEMGSLPNGFSFVCPGILDSALMLSDGIAGHEARLKHLTEWSISAEDMLLWLDDAICLYQSGARFQRYIPNVDWEAMDRTLGMTRVGAHLVRSRSQEIPVASESVESQASTTVRSVLNISEDDFDVNMPLTSYGLDSLSASRLSFALRSIMEVTQLQLLADTSLADIIRKIPQLSLNSGGVGISLTKSPVTSLMDQLVAKFKDEITCSQKTTPSRSDSSGHVVLLTGSTGALGSHILAHLLADDRIRLVYALNRKSPGDVPTVERQRAVFNNQGLSQDFAHSTKLKLVEGDISEENFGISSQIMDELLSSVTHIIHNAWKVDLMARLPEFEDLVAGTSQLLKFATICSGCPSFSFISTIGVYQNCQSIISGPERPIVDAKVAVQTGYLESKWVAERLVQIAAESCDLNVNVIRVGLLTGGINGSWDTSHWFPALVQSGVLIGCLPDGCDRVSWIPINDAAAAIVDMHTCINETLHLVHPRSTTWNAVIEPLASNLGVPLVPYAEWFARLKNAAETAPRQHRTQNMAALKLLDFFRLGLKPAANTESMGLLPKVVADKGIHASETLMREDLSPLGSADVKKWLSYWRGVGFLP</sequence>
<evidence type="ECO:0000256" key="3">
    <source>
        <dbReference type="ARBA" id="ARBA00022553"/>
    </source>
</evidence>
<dbReference type="InterPro" id="IPR016039">
    <property type="entry name" value="Thiolase-like"/>
</dbReference>
<feature type="domain" description="PKS/mFAS DH" evidence="6">
    <location>
        <begin position="470"/>
        <end position="760"/>
    </location>
</feature>
<dbReference type="Gene3D" id="3.30.70.250">
    <property type="entry name" value="Malonyl-CoA ACP transacylase, ACP-binding"/>
    <property type="match status" value="1"/>
</dbReference>
<organism evidence="7 8">
    <name type="scientific">Mycena albidolilacea</name>
    <dbReference type="NCBI Taxonomy" id="1033008"/>
    <lineage>
        <taxon>Eukaryota</taxon>
        <taxon>Fungi</taxon>
        <taxon>Dikarya</taxon>
        <taxon>Basidiomycota</taxon>
        <taxon>Agaricomycotina</taxon>
        <taxon>Agaricomycetes</taxon>
        <taxon>Agaricomycetidae</taxon>
        <taxon>Agaricales</taxon>
        <taxon>Marasmiineae</taxon>
        <taxon>Mycenaceae</taxon>
        <taxon>Mycena</taxon>
    </lineage>
</organism>
<proteinExistence type="predicted"/>
<accession>A0AAD7ACD4</accession>
<gene>
    <name evidence="7" type="ORF">DFH08DRAFT_691864</name>
</gene>
<dbReference type="Proteomes" id="UP001218218">
    <property type="component" value="Unassembled WGS sequence"/>
</dbReference>
<dbReference type="SMART" id="SM00827">
    <property type="entry name" value="PKS_AT"/>
    <property type="match status" value="1"/>
</dbReference>
<feature type="active site" description="Proton donor; for dehydratase activity" evidence="5">
    <location>
        <position position="671"/>
    </location>
</feature>
<dbReference type="InterPro" id="IPR016035">
    <property type="entry name" value="Acyl_Trfase/lysoPLipase"/>
</dbReference>
<dbReference type="SUPFAM" id="SSF47336">
    <property type="entry name" value="ACP-like"/>
    <property type="match status" value="1"/>
</dbReference>
<dbReference type="Gene3D" id="3.40.366.10">
    <property type="entry name" value="Malonyl-Coenzyme A Acyl Carrier Protein, domain 2"/>
    <property type="match status" value="1"/>
</dbReference>
<dbReference type="InterPro" id="IPR016036">
    <property type="entry name" value="Malonyl_transacylase_ACP-bd"/>
</dbReference>
<keyword evidence="2" id="KW-0596">Phosphopantetheine</keyword>
<dbReference type="Pfam" id="PF07993">
    <property type="entry name" value="NAD_binding_4"/>
    <property type="match status" value="1"/>
</dbReference>
<dbReference type="EMBL" id="JARIHO010000010">
    <property type="protein sequence ID" value="KAJ7354457.1"/>
    <property type="molecule type" value="Genomic_DNA"/>
</dbReference>
<dbReference type="InterPro" id="IPR013120">
    <property type="entry name" value="FAR_NAD-bd"/>
</dbReference>
<dbReference type="Gene3D" id="3.40.50.720">
    <property type="entry name" value="NAD(P)-binding Rossmann-like Domain"/>
    <property type="match status" value="2"/>
</dbReference>
<dbReference type="Pfam" id="PF08659">
    <property type="entry name" value="KR"/>
    <property type="match status" value="1"/>
</dbReference>
<dbReference type="SUPFAM" id="SSF51735">
    <property type="entry name" value="NAD(P)-binding Rossmann-fold domains"/>
    <property type="match status" value="2"/>
</dbReference>
<dbReference type="GO" id="GO:0006633">
    <property type="term" value="P:fatty acid biosynthetic process"/>
    <property type="evidence" value="ECO:0007669"/>
    <property type="project" value="TreeGrafter"/>
</dbReference>
<evidence type="ECO:0000259" key="6">
    <source>
        <dbReference type="PROSITE" id="PS52019"/>
    </source>
</evidence>
<dbReference type="Gene3D" id="1.10.287.1960">
    <property type="match status" value="1"/>
</dbReference>
<dbReference type="Gene3D" id="3.10.129.110">
    <property type="entry name" value="Polyketide synthase dehydratase"/>
    <property type="match status" value="1"/>
</dbReference>
<dbReference type="PANTHER" id="PTHR43775:SF37">
    <property type="entry name" value="SI:DKEY-61P9.11"/>
    <property type="match status" value="1"/>
</dbReference>
<dbReference type="InterPro" id="IPR057326">
    <property type="entry name" value="KR_dom"/>
</dbReference>
<name>A0AAD7ACD4_9AGAR</name>
<dbReference type="PANTHER" id="PTHR43775">
    <property type="entry name" value="FATTY ACID SYNTHASE"/>
    <property type="match status" value="1"/>
</dbReference>
<dbReference type="InterPro" id="IPR036736">
    <property type="entry name" value="ACP-like_sf"/>
</dbReference>
<feature type="region of interest" description="C-terminal hotdog fold" evidence="5">
    <location>
        <begin position="611"/>
        <end position="760"/>
    </location>
</feature>
<dbReference type="SMART" id="SM00822">
    <property type="entry name" value="PKS_KR"/>
    <property type="match status" value="1"/>
</dbReference>
<dbReference type="Gene3D" id="3.40.47.10">
    <property type="match status" value="1"/>
</dbReference>
<keyword evidence="4 7" id="KW-0808">Transferase</keyword>
<dbReference type="InterPro" id="IPR009081">
    <property type="entry name" value="PP-bd_ACP"/>
</dbReference>
<dbReference type="InterPro" id="IPR050091">
    <property type="entry name" value="PKS_NRPS_Biosynth_Enz"/>
</dbReference>
<evidence type="ECO:0000256" key="5">
    <source>
        <dbReference type="PROSITE-ProRule" id="PRU01363"/>
    </source>
</evidence>
<evidence type="ECO:0000313" key="7">
    <source>
        <dbReference type="EMBL" id="KAJ7354457.1"/>
    </source>
</evidence>
<evidence type="ECO:0000313" key="8">
    <source>
        <dbReference type="Proteomes" id="UP001218218"/>
    </source>
</evidence>
<dbReference type="Pfam" id="PF00550">
    <property type="entry name" value="PP-binding"/>
    <property type="match status" value="1"/>
</dbReference>